<evidence type="ECO:0000256" key="2">
    <source>
        <dbReference type="SAM" id="SignalP"/>
    </source>
</evidence>
<feature type="signal peptide" evidence="2">
    <location>
        <begin position="1"/>
        <end position="25"/>
    </location>
</feature>
<dbReference type="KEGG" id="salc:C2138_01910"/>
<feature type="chain" id="PRO_5015657615" evidence="2">
    <location>
        <begin position="26"/>
        <end position="160"/>
    </location>
</feature>
<name>A0A2U1T304_9MICO</name>
<gene>
    <name evidence="3" type="ORF">DF220_10720</name>
</gene>
<keyword evidence="4" id="KW-1185">Reference proteome</keyword>
<dbReference type="RefSeq" id="WP_108515102.1">
    <property type="nucleotide sequence ID" value="NZ_CP026951.1"/>
</dbReference>
<organism evidence="3 4">
    <name type="scientific">Homoserinimonas hongtaonis</name>
    <dbReference type="NCBI Taxonomy" id="2079791"/>
    <lineage>
        <taxon>Bacteria</taxon>
        <taxon>Bacillati</taxon>
        <taxon>Actinomycetota</taxon>
        <taxon>Actinomycetes</taxon>
        <taxon>Micrococcales</taxon>
        <taxon>Microbacteriaceae</taxon>
        <taxon>Homoserinimonas</taxon>
    </lineage>
</organism>
<evidence type="ECO:0000313" key="3">
    <source>
        <dbReference type="EMBL" id="PWB98246.1"/>
    </source>
</evidence>
<sequence length="160" mass="16404">MTARGLLAVAAAAAILALTGCASSAQQPGASTPPSASPTASEESSMESIADEVFTGLPEGVDTPADAGSGRPDAVWVEPGATFAIITWGSSTCPPVARTLEQIGDSEIAIQFDRNARTMCTMDFVPTSHVFSVPEGVVVPPLLITMTAEELDGPVEFELP</sequence>
<reference evidence="4" key="1">
    <citation type="submission" date="2018-04" db="EMBL/GenBank/DDBJ databases">
        <authorList>
            <person name="Liu S."/>
            <person name="Wang Z."/>
            <person name="Li J."/>
        </authorList>
    </citation>
    <scope>NUCLEOTIDE SEQUENCE [LARGE SCALE GENOMIC DNA]</scope>
    <source>
        <strain evidence="4">S1194</strain>
    </source>
</reference>
<dbReference type="PROSITE" id="PS51257">
    <property type="entry name" value="PROKAR_LIPOPROTEIN"/>
    <property type="match status" value="1"/>
</dbReference>
<dbReference type="Proteomes" id="UP000244978">
    <property type="component" value="Unassembled WGS sequence"/>
</dbReference>
<accession>A0A2U1T304</accession>
<feature type="compositionally biased region" description="Low complexity" evidence="1">
    <location>
        <begin position="24"/>
        <end position="43"/>
    </location>
</feature>
<feature type="region of interest" description="Disordered" evidence="1">
    <location>
        <begin position="24"/>
        <end position="48"/>
    </location>
</feature>
<dbReference type="EMBL" id="QEEX01000001">
    <property type="protein sequence ID" value="PWB98246.1"/>
    <property type="molecule type" value="Genomic_DNA"/>
</dbReference>
<comment type="caution">
    <text evidence="3">The sequence shown here is derived from an EMBL/GenBank/DDBJ whole genome shotgun (WGS) entry which is preliminary data.</text>
</comment>
<evidence type="ECO:0000313" key="4">
    <source>
        <dbReference type="Proteomes" id="UP000244978"/>
    </source>
</evidence>
<dbReference type="AlphaFoldDB" id="A0A2U1T304"/>
<keyword evidence="2" id="KW-0732">Signal</keyword>
<proteinExistence type="predicted"/>
<evidence type="ECO:0000256" key="1">
    <source>
        <dbReference type="SAM" id="MobiDB-lite"/>
    </source>
</evidence>
<protein>
    <submittedName>
        <fullName evidence="3">Uncharacterized protein</fullName>
    </submittedName>
</protein>
<dbReference type="OrthoDB" id="5188731at2"/>